<feature type="transmembrane region" description="Helical" evidence="8">
    <location>
        <begin position="48"/>
        <end position="66"/>
    </location>
</feature>
<dbReference type="OrthoDB" id="9780162at2"/>
<feature type="transmembrane region" description="Helical" evidence="8">
    <location>
        <begin position="243"/>
        <end position="262"/>
    </location>
</feature>
<proteinExistence type="predicted"/>
<dbReference type="PANTHER" id="PTHR43495">
    <property type="entry name" value="GABA PERMEASE"/>
    <property type="match status" value="1"/>
</dbReference>
<feature type="domain" description="Amino acid permease/ SLC12A" evidence="9">
    <location>
        <begin position="21"/>
        <end position="454"/>
    </location>
</feature>
<keyword evidence="3" id="KW-1003">Cell membrane</keyword>
<dbReference type="GO" id="GO:0055085">
    <property type="term" value="P:transmembrane transport"/>
    <property type="evidence" value="ECO:0007669"/>
    <property type="project" value="InterPro"/>
</dbReference>
<name>A0A0R2IPY5_9LACO</name>
<dbReference type="Proteomes" id="UP000051568">
    <property type="component" value="Unassembled WGS sequence"/>
</dbReference>
<dbReference type="PANTHER" id="PTHR43495:SF6">
    <property type="entry name" value="THREONINE_SERINE TRANSPORTER YBXG-RELATED"/>
    <property type="match status" value="1"/>
</dbReference>
<evidence type="ECO:0000256" key="5">
    <source>
        <dbReference type="ARBA" id="ARBA00022970"/>
    </source>
</evidence>
<keyword evidence="6 8" id="KW-1133">Transmembrane helix</keyword>
<feature type="transmembrane region" description="Helical" evidence="8">
    <location>
        <begin position="128"/>
        <end position="149"/>
    </location>
</feature>
<organism evidence="10 11">
    <name type="scientific">Pediococcus cellicola</name>
    <dbReference type="NCBI Taxonomy" id="319652"/>
    <lineage>
        <taxon>Bacteria</taxon>
        <taxon>Bacillati</taxon>
        <taxon>Bacillota</taxon>
        <taxon>Bacilli</taxon>
        <taxon>Lactobacillales</taxon>
        <taxon>Lactobacillaceae</taxon>
        <taxon>Pediococcus</taxon>
    </lineage>
</organism>
<dbReference type="RefSeq" id="WP_057748853.1">
    <property type="nucleotide sequence ID" value="NZ_BJVH01000003.1"/>
</dbReference>
<evidence type="ECO:0000313" key="11">
    <source>
        <dbReference type="Proteomes" id="UP000051568"/>
    </source>
</evidence>
<accession>A0A0R2IPY5</accession>
<reference evidence="10 11" key="1">
    <citation type="journal article" date="2015" name="Genome Announc.">
        <title>Expanding the biotechnology potential of lactobacilli through comparative genomics of 213 strains and associated genera.</title>
        <authorList>
            <person name="Sun Z."/>
            <person name="Harris H.M."/>
            <person name="McCann A."/>
            <person name="Guo C."/>
            <person name="Argimon S."/>
            <person name="Zhang W."/>
            <person name="Yang X."/>
            <person name="Jeffery I.B."/>
            <person name="Cooney J.C."/>
            <person name="Kagawa T.F."/>
            <person name="Liu W."/>
            <person name="Song Y."/>
            <person name="Salvetti E."/>
            <person name="Wrobel A."/>
            <person name="Rasinkangas P."/>
            <person name="Parkhill J."/>
            <person name="Rea M.C."/>
            <person name="O'Sullivan O."/>
            <person name="Ritari J."/>
            <person name="Douillard F.P."/>
            <person name="Paul Ross R."/>
            <person name="Yang R."/>
            <person name="Briner A.E."/>
            <person name="Felis G.E."/>
            <person name="de Vos W.M."/>
            <person name="Barrangou R."/>
            <person name="Klaenhammer T.R."/>
            <person name="Caufield P.W."/>
            <person name="Cui Y."/>
            <person name="Zhang H."/>
            <person name="O'Toole P.W."/>
        </authorList>
    </citation>
    <scope>NUCLEOTIDE SEQUENCE [LARGE SCALE GENOMIC DNA]</scope>
    <source>
        <strain evidence="10 11">DSM 17757</strain>
    </source>
</reference>
<evidence type="ECO:0000256" key="2">
    <source>
        <dbReference type="ARBA" id="ARBA00022448"/>
    </source>
</evidence>
<evidence type="ECO:0000256" key="6">
    <source>
        <dbReference type="ARBA" id="ARBA00022989"/>
    </source>
</evidence>
<evidence type="ECO:0000256" key="1">
    <source>
        <dbReference type="ARBA" id="ARBA00004651"/>
    </source>
</evidence>
<evidence type="ECO:0000256" key="7">
    <source>
        <dbReference type="ARBA" id="ARBA00023136"/>
    </source>
</evidence>
<dbReference type="FunFam" id="1.20.1740.10:FF:000001">
    <property type="entry name" value="Amino acid permease"/>
    <property type="match status" value="1"/>
</dbReference>
<dbReference type="EMBL" id="JQBR01000002">
    <property type="protein sequence ID" value="KRN67201.1"/>
    <property type="molecule type" value="Genomic_DNA"/>
</dbReference>
<dbReference type="InterPro" id="IPR004841">
    <property type="entry name" value="AA-permease/SLC12A_dom"/>
</dbReference>
<dbReference type="GO" id="GO:0006865">
    <property type="term" value="P:amino acid transport"/>
    <property type="evidence" value="ECO:0007669"/>
    <property type="project" value="UniProtKB-KW"/>
</dbReference>
<keyword evidence="11" id="KW-1185">Reference proteome</keyword>
<keyword evidence="5" id="KW-0029">Amino-acid transport</keyword>
<gene>
    <name evidence="10" type="ORF">IV80_GL000734</name>
</gene>
<feature type="transmembrane region" description="Helical" evidence="8">
    <location>
        <begin position="436"/>
        <end position="454"/>
    </location>
</feature>
<feature type="transmembrane region" description="Helical" evidence="8">
    <location>
        <begin position="333"/>
        <end position="360"/>
    </location>
</feature>
<evidence type="ECO:0000256" key="3">
    <source>
        <dbReference type="ARBA" id="ARBA00022475"/>
    </source>
</evidence>
<evidence type="ECO:0000313" key="10">
    <source>
        <dbReference type="EMBL" id="KRN67201.1"/>
    </source>
</evidence>
<dbReference type="PATRIC" id="fig|319652.3.peg.741"/>
<dbReference type="PIRSF" id="PIRSF006060">
    <property type="entry name" value="AA_transporter"/>
    <property type="match status" value="1"/>
</dbReference>
<dbReference type="Gene3D" id="1.20.1740.10">
    <property type="entry name" value="Amino acid/polyamine transporter I"/>
    <property type="match status" value="1"/>
</dbReference>
<comment type="subcellular location">
    <subcellularLocation>
        <location evidence="1">Cell membrane</location>
        <topology evidence="1">Multi-pass membrane protein</topology>
    </subcellularLocation>
</comment>
<dbReference type="Pfam" id="PF00324">
    <property type="entry name" value="AA_permease"/>
    <property type="match status" value="1"/>
</dbReference>
<sequence>MKRKRNHAPALQRSMTAGQMEMISLGGAIGVGLFMGSASTIKWTGPSVLLAYMFVGLILYIVMRALGEMIYINPGTGSFADYATEYVHPIAGYLAKWANVFEYIVVGMSEVVAATEYLKYWWPKINPFVAGILIILFLVLANLASAKAYGSLEFWFAMIKVITIIMMIVLGFMVIFFGLGNGGHPTGFSNLWRHGGFFTGGFKGFFFSMSIIVGSYQGIELLGISAGEVANPQEAIIKSVKSVLWRILIFYVGAIFVIVTIYPWNELSAVGSPFVSTFAKVGITSAAAVINFVVLTAALSGANSGIYSSSRMLFKLAHEGEAPRLFGRLSKRVVPNVAILGISGGILIGFMIDTVASIFSKSTSNLFVVVFSSSVLPGMVPWFVILLAELRFRENSANLMGTHPFKLPFFPYSNYFAIVMLTVIVIFMFINPDTRISVIVGAMVLILATLVYLIRHWHRGYKLDKNR</sequence>
<feature type="transmembrane region" description="Helical" evidence="8">
    <location>
        <begin position="366"/>
        <end position="388"/>
    </location>
</feature>
<protein>
    <submittedName>
        <fullName evidence="10">GABA permease</fullName>
    </submittedName>
</protein>
<evidence type="ECO:0000256" key="8">
    <source>
        <dbReference type="SAM" id="Phobius"/>
    </source>
</evidence>
<feature type="transmembrane region" description="Helical" evidence="8">
    <location>
        <begin position="155"/>
        <end position="179"/>
    </location>
</feature>
<feature type="transmembrane region" description="Helical" evidence="8">
    <location>
        <begin position="409"/>
        <end position="430"/>
    </location>
</feature>
<keyword evidence="7 8" id="KW-0472">Membrane</keyword>
<dbReference type="GO" id="GO:0005886">
    <property type="term" value="C:plasma membrane"/>
    <property type="evidence" value="ECO:0007669"/>
    <property type="project" value="UniProtKB-SubCell"/>
</dbReference>
<keyword evidence="2" id="KW-0813">Transport</keyword>
<dbReference type="PROSITE" id="PS00218">
    <property type="entry name" value="AMINO_ACID_PERMEASE_1"/>
    <property type="match status" value="1"/>
</dbReference>
<feature type="transmembrane region" description="Helical" evidence="8">
    <location>
        <begin position="282"/>
        <end position="302"/>
    </location>
</feature>
<keyword evidence="4 8" id="KW-0812">Transmembrane</keyword>
<comment type="caution">
    <text evidence="10">The sequence shown here is derived from an EMBL/GenBank/DDBJ whole genome shotgun (WGS) entry which is preliminary data.</text>
</comment>
<evidence type="ECO:0000256" key="4">
    <source>
        <dbReference type="ARBA" id="ARBA00022692"/>
    </source>
</evidence>
<dbReference type="AlphaFoldDB" id="A0A0R2IPY5"/>
<dbReference type="InterPro" id="IPR004840">
    <property type="entry name" value="Amino_acid_permease_CS"/>
</dbReference>
<evidence type="ECO:0000259" key="9">
    <source>
        <dbReference type="Pfam" id="PF00324"/>
    </source>
</evidence>